<organism evidence="1 2">
    <name type="scientific">Chamaesiphon polymorphus CCALA 037</name>
    <dbReference type="NCBI Taxonomy" id="2107692"/>
    <lineage>
        <taxon>Bacteria</taxon>
        <taxon>Bacillati</taxon>
        <taxon>Cyanobacteriota</taxon>
        <taxon>Cyanophyceae</taxon>
        <taxon>Gomontiellales</taxon>
        <taxon>Chamaesiphonaceae</taxon>
        <taxon>Chamaesiphon</taxon>
    </lineage>
</organism>
<dbReference type="Proteomes" id="UP000238937">
    <property type="component" value="Unassembled WGS sequence"/>
</dbReference>
<comment type="caution">
    <text evidence="1">The sequence shown here is derived from an EMBL/GenBank/DDBJ whole genome shotgun (WGS) entry which is preliminary data.</text>
</comment>
<protein>
    <submittedName>
        <fullName evidence="1">Uncharacterized protein</fullName>
    </submittedName>
</protein>
<accession>A0A2T1GL18</accession>
<gene>
    <name evidence="1" type="ORF">C7B77_04305</name>
</gene>
<evidence type="ECO:0000313" key="2">
    <source>
        <dbReference type="Proteomes" id="UP000238937"/>
    </source>
</evidence>
<dbReference type="OrthoDB" id="6565187at2"/>
<name>A0A2T1GL18_9CYAN</name>
<reference evidence="1 2" key="1">
    <citation type="submission" date="2018-03" db="EMBL/GenBank/DDBJ databases">
        <title>The ancient ancestry and fast evolution of plastids.</title>
        <authorList>
            <person name="Moore K.R."/>
            <person name="Magnabosco C."/>
            <person name="Momper L."/>
            <person name="Gold D.A."/>
            <person name="Bosak T."/>
            <person name="Fournier G.P."/>
        </authorList>
    </citation>
    <scope>NUCLEOTIDE SEQUENCE [LARGE SCALE GENOMIC DNA]</scope>
    <source>
        <strain evidence="1 2">CCALA 037</strain>
    </source>
</reference>
<evidence type="ECO:0000313" key="1">
    <source>
        <dbReference type="EMBL" id="PSB58550.1"/>
    </source>
</evidence>
<sequence length="289" mass="33291">MDSNKTIDAGTSEQSLRQQISSVDLDNLRAESLASIDRLAADFNKNLQNDIREIQERVNKSFRQFLLDREQERMPFLQRVMTSHIENMEDERGFPPRHPVHWFKSKLEFSSTGILEFDFKKDAEVFIESSLAHIETEIKEQLITKQKATLDTVDRSIVALQQDISDRIQPLAKSRKIISTEYVNSFIQTQGLSLKAVDRFYFVSMGARFNSKQELLYSEVCVRPTGLFDRSKDSDKPTQLKYAISCDRLLDIVNESIARSLDQIQQQTQTYLTGELVPQVERLFADIGA</sequence>
<dbReference type="EMBL" id="PVWO01000031">
    <property type="protein sequence ID" value="PSB58550.1"/>
    <property type="molecule type" value="Genomic_DNA"/>
</dbReference>
<keyword evidence="2" id="KW-1185">Reference proteome</keyword>
<dbReference type="RefSeq" id="WP_106300667.1">
    <property type="nucleotide sequence ID" value="NZ_PVWO01000031.1"/>
</dbReference>
<proteinExistence type="predicted"/>
<dbReference type="AlphaFoldDB" id="A0A2T1GL18"/>